<dbReference type="Proteomes" id="UP000001542">
    <property type="component" value="Unassembled WGS sequence"/>
</dbReference>
<dbReference type="SMR" id="A2E2L1"/>
<evidence type="ECO:0000313" key="1">
    <source>
        <dbReference type="EMBL" id="EAY13039.1"/>
    </source>
</evidence>
<dbReference type="InParanoid" id="A2E2L1"/>
<keyword evidence="2" id="KW-1185">Reference proteome</keyword>
<reference evidence="1" key="1">
    <citation type="submission" date="2006-10" db="EMBL/GenBank/DDBJ databases">
        <authorList>
            <person name="Amadeo P."/>
            <person name="Zhao Q."/>
            <person name="Wortman J."/>
            <person name="Fraser-Liggett C."/>
            <person name="Carlton J."/>
        </authorList>
    </citation>
    <scope>NUCLEOTIDE SEQUENCE</scope>
    <source>
        <strain evidence="1">G3</strain>
    </source>
</reference>
<dbReference type="RefSeq" id="XP_001325262.1">
    <property type="nucleotide sequence ID" value="XM_001325227.1"/>
</dbReference>
<proteinExistence type="predicted"/>
<dbReference type="KEGG" id="tva:4771011"/>
<protein>
    <submittedName>
        <fullName evidence="1">Uncharacterized protein</fullName>
    </submittedName>
</protein>
<dbReference type="EMBL" id="DS113291">
    <property type="protein sequence ID" value="EAY13039.1"/>
    <property type="molecule type" value="Genomic_DNA"/>
</dbReference>
<organism evidence="1 2">
    <name type="scientific">Trichomonas vaginalis (strain ATCC PRA-98 / G3)</name>
    <dbReference type="NCBI Taxonomy" id="412133"/>
    <lineage>
        <taxon>Eukaryota</taxon>
        <taxon>Metamonada</taxon>
        <taxon>Parabasalia</taxon>
        <taxon>Trichomonadida</taxon>
        <taxon>Trichomonadidae</taxon>
        <taxon>Trichomonas</taxon>
    </lineage>
</organism>
<dbReference type="VEuPathDB" id="TrichDB:TVAG_212210"/>
<dbReference type="VEuPathDB" id="TrichDB:TVAGG3_0165980"/>
<evidence type="ECO:0000313" key="2">
    <source>
        <dbReference type="Proteomes" id="UP000001542"/>
    </source>
</evidence>
<reference evidence="1" key="2">
    <citation type="journal article" date="2007" name="Science">
        <title>Draft genome sequence of the sexually transmitted pathogen Trichomonas vaginalis.</title>
        <authorList>
            <person name="Carlton J.M."/>
            <person name="Hirt R.P."/>
            <person name="Silva J.C."/>
            <person name="Delcher A.L."/>
            <person name="Schatz M."/>
            <person name="Zhao Q."/>
            <person name="Wortman J.R."/>
            <person name="Bidwell S.L."/>
            <person name="Alsmark U.C.M."/>
            <person name="Besteiro S."/>
            <person name="Sicheritz-Ponten T."/>
            <person name="Noel C.J."/>
            <person name="Dacks J.B."/>
            <person name="Foster P.G."/>
            <person name="Simillion C."/>
            <person name="Van de Peer Y."/>
            <person name="Miranda-Saavedra D."/>
            <person name="Barton G.J."/>
            <person name="Westrop G.D."/>
            <person name="Mueller S."/>
            <person name="Dessi D."/>
            <person name="Fiori P.L."/>
            <person name="Ren Q."/>
            <person name="Paulsen I."/>
            <person name="Zhang H."/>
            <person name="Bastida-Corcuera F.D."/>
            <person name="Simoes-Barbosa A."/>
            <person name="Brown M.T."/>
            <person name="Hayes R.D."/>
            <person name="Mukherjee M."/>
            <person name="Okumura C.Y."/>
            <person name="Schneider R."/>
            <person name="Smith A.J."/>
            <person name="Vanacova S."/>
            <person name="Villalvazo M."/>
            <person name="Haas B.J."/>
            <person name="Pertea M."/>
            <person name="Feldblyum T.V."/>
            <person name="Utterback T.R."/>
            <person name="Shu C.L."/>
            <person name="Osoegawa K."/>
            <person name="de Jong P.J."/>
            <person name="Hrdy I."/>
            <person name="Horvathova L."/>
            <person name="Zubacova Z."/>
            <person name="Dolezal P."/>
            <person name="Malik S.B."/>
            <person name="Logsdon J.M. Jr."/>
            <person name="Henze K."/>
            <person name="Gupta A."/>
            <person name="Wang C.C."/>
            <person name="Dunne R.L."/>
            <person name="Upcroft J.A."/>
            <person name="Upcroft P."/>
            <person name="White O."/>
            <person name="Salzberg S.L."/>
            <person name="Tang P."/>
            <person name="Chiu C.-H."/>
            <person name="Lee Y.-S."/>
            <person name="Embley T.M."/>
            <person name="Coombs G.H."/>
            <person name="Mottram J.C."/>
            <person name="Tachezy J."/>
            <person name="Fraser-Liggett C.M."/>
            <person name="Johnson P.J."/>
        </authorList>
    </citation>
    <scope>NUCLEOTIDE SEQUENCE [LARGE SCALE GENOMIC DNA]</scope>
    <source>
        <strain evidence="1">G3</strain>
    </source>
</reference>
<name>A2E2L1_TRIV3</name>
<gene>
    <name evidence="1" type="ORF">TVAG_212210</name>
</gene>
<accession>A2E2L1</accession>
<sequence>MEEKWQTAIELLEKINNGEVQTTEKQKKKLESLIEGHNAQVEADLELKKGMVGLLYEKYIYSNKICLLEKLGVRNKWRHPLLAEIREILFEENELFEITDFMVSQE</sequence>
<dbReference type="AlphaFoldDB" id="A2E2L1"/>